<dbReference type="InterPro" id="IPR011701">
    <property type="entry name" value="MFS"/>
</dbReference>
<dbReference type="InterPro" id="IPR020846">
    <property type="entry name" value="MFS_dom"/>
</dbReference>
<keyword evidence="4 7" id="KW-0812">Transmembrane</keyword>
<dbReference type="HOGENOM" id="CLU_697581_0_0_2"/>
<comment type="subcellular location">
    <subcellularLocation>
        <location evidence="1">Endomembrane system</location>
        <topology evidence="1">Multi-pass membrane protein</topology>
    </subcellularLocation>
</comment>
<proteinExistence type="inferred from homology"/>
<dbReference type="eggNOG" id="arCOG00134">
    <property type="taxonomic scope" value="Archaea"/>
</dbReference>
<sequence>MNNRQRWTVAIFTFVVGDAIALQMRGAVLPEVAADFDVPEALLGLVAPAGTLGFLLAVLVVGLAAGHLPVRRTMLAGLGVAMAALLSMAVAPIYVVFLGFLLIQGTADGVGRALDRPALSHLYPAQRGRTFNLYAMAWAVGGASAPILANVVIDVADWRYVFPIVAVLFVVPVVLLARSADLESAANERRLTVSGLREMVRDPAVLGMAAALVFSGGVEGSIFTWLPYFASEHVTKSQANMVLSAFLVTYIPARAAYGLVIERYDYLVVTFVLAICTAPLVYLAFTTTSVTVFVLAILATGVGVSSFFPTLSAFGVDEHPEYSGPVSAIATGGNYLGISVFPAVVGLLSTYIGLGTALSLLAGAFVCLGAIIAITAWVTRRGAVA</sequence>
<feature type="transmembrane region" description="Helical" evidence="7">
    <location>
        <begin position="361"/>
        <end position="379"/>
    </location>
</feature>
<gene>
    <name evidence="9" type="ordered locus">Huta_1346</name>
</gene>
<name>C7NNC2_HALUD</name>
<evidence type="ECO:0000313" key="10">
    <source>
        <dbReference type="Proteomes" id="UP000002071"/>
    </source>
</evidence>
<dbReference type="PROSITE" id="PS50850">
    <property type="entry name" value="MFS"/>
    <property type="match status" value="1"/>
</dbReference>
<dbReference type="RefSeq" id="WP_015789096.1">
    <property type="nucleotide sequence ID" value="NC_013158.1"/>
</dbReference>
<accession>C7NNC2</accession>
<dbReference type="InterPro" id="IPR036259">
    <property type="entry name" value="MFS_trans_sf"/>
</dbReference>
<feature type="transmembrane region" description="Helical" evidence="7">
    <location>
        <begin position="131"/>
        <end position="153"/>
    </location>
</feature>
<dbReference type="Gene3D" id="1.20.1250.20">
    <property type="entry name" value="MFS general substrate transporter like domains"/>
    <property type="match status" value="1"/>
</dbReference>
<feature type="transmembrane region" description="Helical" evidence="7">
    <location>
        <begin position="292"/>
        <end position="315"/>
    </location>
</feature>
<dbReference type="GO" id="GO:0022857">
    <property type="term" value="F:transmembrane transporter activity"/>
    <property type="evidence" value="ECO:0007669"/>
    <property type="project" value="InterPro"/>
</dbReference>
<feature type="transmembrane region" description="Helical" evidence="7">
    <location>
        <begin position="335"/>
        <end position="354"/>
    </location>
</feature>
<keyword evidence="6 7" id="KW-0472">Membrane</keyword>
<dbReference type="AlphaFoldDB" id="C7NNC2"/>
<comment type="similarity">
    <text evidence="2">Belongs to the major facilitator superfamily.</text>
</comment>
<dbReference type="KEGG" id="hut:Huta_1346"/>
<organism evidence="9 10">
    <name type="scientific">Halorhabdus utahensis (strain DSM 12940 / JCM 11049 / AX-2)</name>
    <dbReference type="NCBI Taxonomy" id="519442"/>
    <lineage>
        <taxon>Archaea</taxon>
        <taxon>Methanobacteriati</taxon>
        <taxon>Methanobacteriota</taxon>
        <taxon>Stenosarchaea group</taxon>
        <taxon>Halobacteria</taxon>
        <taxon>Halobacteriales</taxon>
        <taxon>Haloarculaceae</taxon>
        <taxon>Halorhabdus</taxon>
    </lineage>
</organism>
<dbReference type="Pfam" id="PF07690">
    <property type="entry name" value="MFS_1"/>
    <property type="match status" value="1"/>
</dbReference>
<protein>
    <submittedName>
        <fullName evidence="9">Major facilitator superfamily MFS_1</fullName>
    </submittedName>
</protein>
<dbReference type="PANTHER" id="PTHR23514">
    <property type="entry name" value="BYPASS OF STOP CODON PROTEIN 6"/>
    <property type="match status" value="1"/>
</dbReference>
<keyword evidence="5 7" id="KW-1133">Transmembrane helix</keyword>
<evidence type="ECO:0000256" key="6">
    <source>
        <dbReference type="ARBA" id="ARBA00023136"/>
    </source>
</evidence>
<evidence type="ECO:0000256" key="3">
    <source>
        <dbReference type="ARBA" id="ARBA00022448"/>
    </source>
</evidence>
<evidence type="ECO:0000256" key="5">
    <source>
        <dbReference type="ARBA" id="ARBA00022989"/>
    </source>
</evidence>
<evidence type="ECO:0000256" key="4">
    <source>
        <dbReference type="ARBA" id="ARBA00022692"/>
    </source>
</evidence>
<evidence type="ECO:0000313" key="9">
    <source>
        <dbReference type="EMBL" id="ACV11522.1"/>
    </source>
</evidence>
<feature type="transmembrane region" description="Helical" evidence="7">
    <location>
        <begin position="45"/>
        <end position="66"/>
    </location>
</feature>
<feature type="transmembrane region" description="Helical" evidence="7">
    <location>
        <begin position="78"/>
        <end position="103"/>
    </location>
</feature>
<dbReference type="GeneID" id="8383623"/>
<dbReference type="OrthoDB" id="306002at2157"/>
<reference evidence="9 10" key="1">
    <citation type="journal article" date="2009" name="Stand. Genomic Sci.">
        <title>Complete genome sequence of Halorhabdus utahensis type strain (AX-2).</title>
        <authorList>
            <person name="Anderson I."/>
            <person name="Tindall B.J."/>
            <person name="Pomrenke H."/>
            <person name="Goker M."/>
            <person name="Lapidus A."/>
            <person name="Nolan M."/>
            <person name="Copeland A."/>
            <person name="Glavina Del Rio T."/>
            <person name="Chen F."/>
            <person name="Tice H."/>
            <person name="Cheng J.F."/>
            <person name="Lucas S."/>
            <person name="Chertkov O."/>
            <person name="Bruce D."/>
            <person name="Brettin T."/>
            <person name="Detter J.C."/>
            <person name="Han C."/>
            <person name="Goodwin L."/>
            <person name="Land M."/>
            <person name="Hauser L."/>
            <person name="Chang Y.J."/>
            <person name="Jeffries C.D."/>
            <person name="Pitluck S."/>
            <person name="Pati A."/>
            <person name="Mavromatis K."/>
            <person name="Ivanova N."/>
            <person name="Ovchinnikova G."/>
            <person name="Chen A."/>
            <person name="Palaniappan K."/>
            <person name="Chain P."/>
            <person name="Rohde M."/>
            <person name="Bristow J."/>
            <person name="Eisen J.A."/>
            <person name="Markowitz V."/>
            <person name="Hugenholtz P."/>
            <person name="Kyrpides N.C."/>
            <person name="Klenk H.P."/>
        </authorList>
    </citation>
    <scope>NUCLEOTIDE SEQUENCE [LARGE SCALE GENOMIC DNA]</scope>
    <source>
        <strain evidence="10">DSM 12940 / JCM 11049 / AX-2</strain>
    </source>
</reference>
<keyword evidence="3" id="KW-0813">Transport</keyword>
<evidence type="ECO:0000256" key="2">
    <source>
        <dbReference type="ARBA" id="ARBA00008335"/>
    </source>
</evidence>
<evidence type="ECO:0000256" key="7">
    <source>
        <dbReference type="SAM" id="Phobius"/>
    </source>
</evidence>
<dbReference type="Proteomes" id="UP000002071">
    <property type="component" value="Chromosome"/>
</dbReference>
<feature type="transmembrane region" description="Helical" evidence="7">
    <location>
        <begin position="241"/>
        <end position="260"/>
    </location>
</feature>
<dbReference type="InterPro" id="IPR051788">
    <property type="entry name" value="MFS_Transporter"/>
</dbReference>
<feature type="transmembrane region" description="Helical" evidence="7">
    <location>
        <begin position="204"/>
        <end position="229"/>
    </location>
</feature>
<dbReference type="PANTHER" id="PTHR23514:SF3">
    <property type="entry name" value="BYPASS OF STOP CODON PROTEIN 6"/>
    <property type="match status" value="1"/>
</dbReference>
<feature type="transmembrane region" description="Helical" evidence="7">
    <location>
        <begin position="266"/>
        <end position="285"/>
    </location>
</feature>
<dbReference type="GO" id="GO:0012505">
    <property type="term" value="C:endomembrane system"/>
    <property type="evidence" value="ECO:0007669"/>
    <property type="project" value="UniProtKB-SubCell"/>
</dbReference>
<feature type="domain" description="Major facilitator superfamily (MFS) profile" evidence="8">
    <location>
        <begin position="5"/>
        <end position="381"/>
    </location>
</feature>
<feature type="transmembrane region" description="Helical" evidence="7">
    <location>
        <begin position="160"/>
        <end position="180"/>
    </location>
</feature>
<evidence type="ECO:0000256" key="1">
    <source>
        <dbReference type="ARBA" id="ARBA00004127"/>
    </source>
</evidence>
<keyword evidence="10" id="KW-1185">Reference proteome</keyword>
<dbReference type="GO" id="GO:0016020">
    <property type="term" value="C:membrane"/>
    <property type="evidence" value="ECO:0007669"/>
    <property type="project" value="TreeGrafter"/>
</dbReference>
<dbReference type="SUPFAM" id="SSF103473">
    <property type="entry name" value="MFS general substrate transporter"/>
    <property type="match status" value="1"/>
</dbReference>
<evidence type="ECO:0000259" key="8">
    <source>
        <dbReference type="PROSITE" id="PS50850"/>
    </source>
</evidence>
<dbReference type="EMBL" id="CP001687">
    <property type="protein sequence ID" value="ACV11522.1"/>
    <property type="molecule type" value="Genomic_DNA"/>
</dbReference>